<reference evidence="9" key="1">
    <citation type="submission" date="2022-06" db="EMBL/GenBank/DDBJ databases">
        <title>Genome sequence of Phormidium yuhuli AB48 isolated from an industrial photobioreactor environment.</title>
        <authorList>
            <person name="Qiu Y."/>
            <person name="Noonan A.J.C."/>
            <person name="Dofher K."/>
            <person name="Koch M."/>
            <person name="Kieft B."/>
            <person name="Lin X."/>
            <person name="Ziels R.M."/>
            <person name="Hallam S.J."/>
        </authorList>
    </citation>
    <scope>NUCLEOTIDE SEQUENCE</scope>
    <source>
        <strain evidence="9">AB48</strain>
    </source>
</reference>
<dbReference type="PANTHER" id="PTHR30619">
    <property type="entry name" value="DNA INTERNALIZATION/COMPETENCE PROTEIN COMEC/REC2"/>
    <property type="match status" value="1"/>
</dbReference>
<keyword evidence="2" id="KW-1003">Cell membrane</keyword>
<gene>
    <name evidence="9" type="ORF">NEA10_20150</name>
</gene>
<keyword evidence="3 6" id="KW-0812">Transmembrane</keyword>
<evidence type="ECO:0000313" key="9">
    <source>
        <dbReference type="EMBL" id="USR91107.1"/>
    </source>
</evidence>
<dbReference type="Proteomes" id="UP001056708">
    <property type="component" value="Chromosome"/>
</dbReference>
<keyword evidence="4 6" id="KW-1133">Transmembrane helix</keyword>
<feature type="domain" description="ComEC/Rec2-related protein" evidence="7">
    <location>
        <begin position="232"/>
        <end position="493"/>
    </location>
</feature>
<evidence type="ECO:0000256" key="1">
    <source>
        <dbReference type="ARBA" id="ARBA00004651"/>
    </source>
</evidence>
<evidence type="ECO:0000313" key="10">
    <source>
        <dbReference type="Proteomes" id="UP001056708"/>
    </source>
</evidence>
<feature type="transmembrane region" description="Helical" evidence="6">
    <location>
        <begin position="281"/>
        <end position="297"/>
    </location>
</feature>
<dbReference type="InterPro" id="IPR052159">
    <property type="entry name" value="Competence_DNA_uptake"/>
</dbReference>
<feature type="transmembrane region" description="Helical" evidence="6">
    <location>
        <begin position="350"/>
        <end position="368"/>
    </location>
</feature>
<evidence type="ECO:0000256" key="6">
    <source>
        <dbReference type="SAM" id="Phobius"/>
    </source>
</evidence>
<evidence type="ECO:0000256" key="3">
    <source>
        <dbReference type="ARBA" id="ARBA00022692"/>
    </source>
</evidence>
<dbReference type="EMBL" id="CP098611">
    <property type="protein sequence ID" value="USR91107.1"/>
    <property type="molecule type" value="Genomic_DNA"/>
</dbReference>
<evidence type="ECO:0000259" key="8">
    <source>
        <dbReference type="Pfam" id="PF13567"/>
    </source>
</evidence>
<comment type="subcellular location">
    <subcellularLocation>
        <location evidence="1">Cell membrane</location>
        <topology evidence="1">Multi-pass membrane protein</topology>
    </subcellularLocation>
</comment>
<dbReference type="Pfam" id="PF03772">
    <property type="entry name" value="Competence"/>
    <property type="match status" value="1"/>
</dbReference>
<dbReference type="Pfam" id="PF13567">
    <property type="entry name" value="DUF4131"/>
    <property type="match status" value="1"/>
</dbReference>
<feature type="transmembrane region" description="Helical" evidence="6">
    <location>
        <begin position="473"/>
        <end position="491"/>
    </location>
</feature>
<evidence type="ECO:0000259" key="7">
    <source>
        <dbReference type="Pfam" id="PF03772"/>
    </source>
</evidence>
<feature type="transmembrane region" description="Helical" evidence="6">
    <location>
        <begin position="500"/>
        <end position="520"/>
    </location>
</feature>
<sequence length="746" mass="81150">MHRTSSVILCLAYLLGVSLARVPGIAYVWLLAAGVLALAMPRIWRKGPRGGVWFVAGLVGFLATVYLQGVIPKPAADDIARYANHDVTVQGRVMTQPTLNRNDRLRFVLAADRLLEVDLDGDVGEISLPEPVSGQLYVTVSPEMAEGVHPGRDLRLTGWLYEPQAPRNPTGFDFRQFLARQGIFAGLRVDIVHLDTAMETSGWGWWRLRDRIVRTHEQGLGVPQGPLVSAMVLGRQAVSLPHEIRDRFIDVGLAHVLAASGFHVSLILGAVLGISRRWGDRPKLLLGLLTLLVYVGLVGFQPSVLRAAVMGGAGLLGLALERRVNPLGALLLAAVLLLLLNPLWIEELGFQLSFLATLGLLVTVPALVKRLDWCPPRFSPMLAVPVAAMIWTLPLQLGVFGQMPTYSILANILATPFLVVVTLGGFISAIAALISPELGAILAWSLGYPVQGLLGLVTWISHLPQGAIVVQPLQLWQVLGLYGLIAGVWALHHWRYRYRLGLYGAATALGLVLLLLPGTLAKANLLRVTVLATRGEPAIALQQGWHTSLISGGDLQITRYAVLPFLQQEGVGRLQAAIATSSVGEGWDLLLNQVQPQELYRLSDVGLAGEDGGTFLAPGMELTQEGMRIQSQSNRPPVLRLQVGDRTWLILGNLSEDQQQSLLQRDRLSSVDYLVFFGPELDGEFLDQLRPSVLIIPSPLRAGQQQQISQLGIQILNLTEVGAVQWTPQQGLQGLLQTTPSRRDLS</sequence>
<dbReference type="NCBIfam" id="TIGR00360">
    <property type="entry name" value="ComEC_N-term"/>
    <property type="match status" value="1"/>
</dbReference>
<feature type="domain" description="DUF4131" evidence="8">
    <location>
        <begin position="27"/>
        <end position="190"/>
    </location>
</feature>
<dbReference type="RefSeq" id="WP_252663139.1">
    <property type="nucleotide sequence ID" value="NZ_CP098611.1"/>
</dbReference>
<evidence type="ECO:0000256" key="2">
    <source>
        <dbReference type="ARBA" id="ARBA00022475"/>
    </source>
</evidence>
<keyword evidence="10" id="KW-1185">Reference proteome</keyword>
<feature type="transmembrane region" description="Helical" evidence="6">
    <location>
        <begin position="252"/>
        <end position="274"/>
    </location>
</feature>
<organism evidence="9 10">
    <name type="scientific">Phormidium yuhuli AB48</name>
    <dbReference type="NCBI Taxonomy" id="2940671"/>
    <lineage>
        <taxon>Bacteria</taxon>
        <taxon>Bacillati</taxon>
        <taxon>Cyanobacteriota</taxon>
        <taxon>Cyanophyceae</taxon>
        <taxon>Oscillatoriophycideae</taxon>
        <taxon>Oscillatoriales</taxon>
        <taxon>Oscillatoriaceae</taxon>
        <taxon>Phormidium</taxon>
        <taxon>Phormidium yuhuli</taxon>
    </lineage>
</organism>
<feature type="transmembrane region" description="Helical" evidence="6">
    <location>
        <begin position="441"/>
        <end position="461"/>
    </location>
</feature>
<dbReference type="PANTHER" id="PTHR30619:SF1">
    <property type="entry name" value="RECOMBINATION PROTEIN 2"/>
    <property type="match status" value="1"/>
</dbReference>
<proteinExistence type="predicted"/>
<dbReference type="InterPro" id="IPR025405">
    <property type="entry name" value="DUF4131"/>
</dbReference>
<feature type="transmembrane region" description="Helical" evidence="6">
    <location>
        <begin position="327"/>
        <end position="344"/>
    </location>
</feature>
<dbReference type="InterPro" id="IPR004477">
    <property type="entry name" value="ComEC_N"/>
</dbReference>
<feature type="transmembrane region" description="Helical" evidence="6">
    <location>
        <begin position="51"/>
        <end position="71"/>
    </location>
</feature>
<keyword evidence="5 6" id="KW-0472">Membrane</keyword>
<feature type="transmembrane region" description="Helical" evidence="6">
    <location>
        <begin position="412"/>
        <end position="434"/>
    </location>
</feature>
<feature type="transmembrane region" description="Helical" evidence="6">
    <location>
        <begin position="380"/>
        <end position="400"/>
    </location>
</feature>
<protein>
    <submittedName>
        <fullName evidence="9">ComEC/Rec2 family competence protein</fullName>
    </submittedName>
</protein>
<evidence type="ECO:0000256" key="5">
    <source>
        <dbReference type="ARBA" id="ARBA00023136"/>
    </source>
</evidence>
<evidence type="ECO:0000256" key="4">
    <source>
        <dbReference type="ARBA" id="ARBA00022989"/>
    </source>
</evidence>
<accession>A0ABY5APG9</accession>
<name>A0ABY5APG9_9CYAN</name>